<dbReference type="EMBL" id="CAAALY010113970">
    <property type="protein sequence ID" value="VEL30634.1"/>
    <property type="molecule type" value="Genomic_DNA"/>
</dbReference>
<evidence type="ECO:0000313" key="1">
    <source>
        <dbReference type="EMBL" id="VEL30634.1"/>
    </source>
</evidence>
<sequence>MPIRFAGLLSDCSSCGLIASSANKGGSCTSCLKAGIQGHNTARYHNSCAPTSNLFTPRIFLQETEKLFSMPQYDLIVGELCDITVLGAEKFRHWPSYHGISSGDCRNVQILIDKYLSVARGSIQSLNPCSVPLCLCHFDVPSIIIRDFYLKTYFLEIARFGF</sequence>
<dbReference type="AlphaFoldDB" id="A0A448X883"/>
<proteinExistence type="predicted"/>
<organism evidence="1 2">
    <name type="scientific">Protopolystoma xenopodis</name>
    <dbReference type="NCBI Taxonomy" id="117903"/>
    <lineage>
        <taxon>Eukaryota</taxon>
        <taxon>Metazoa</taxon>
        <taxon>Spiralia</taxon>
        <taxon>Lophotrochozoa</taxon>
        <taxon>Platyhelminthes</taxon>
        <taxon>Monogenea</taxon>
        <taxon>Polyopisthocotylea</taxon>
        <taxon>Polystomatidea</taxon>
        <taxon>Polystomatidae</taxon>
        <taxon>Protopolystoma</taxon>
    </lineage>
</organism>
<comment type="caution">
    <text evidence="1">The sequence shown here is derived from an EMBL/GenBank/DDBJ whole genome shotgun (WGS) entry which is preliminary data.</text>
</comment>
<accession>A0A448X883</accession>
<evidence type="ECO:0000313" key="2">
    <source>
        <dbReference type="Proteomes" id="UP000784294"/>
    </source>
</evidence>
<protein>
    <submittedName>
        <fullName evidence="1">Uncharacterized protein</fullName>
    </submittedName>
</protein>
<dbReference type="Proteomes" id="UP000784294">
    <property type="component" value="Unassembled WGS sequence"/>
</dbReference>
<gene>
    <name evidence="1" type="ORF">PXEA_LOCUS24074</name>
</gene>
<reference evidence="1" key="1">
    <citation type="submission" date="2018-11" db="EMBL/GenBank/DDBJ databases">
        <authorList>
            <consortium name="Pathogen Informatics"/>
        </authorList>
    </citation>
    <scope>NUCLEOTIDE SEQUENCE</scope>
</reference>
<keyword evidence="2" id="KW-1185">Reference proteome</keyword>
<name>A0A448X883_9PLAT</name>